<dbReference type="InterPro" id="IPR011761">
    <property type="entry name" value="ATP-grasp"/>
</dbReference>
<evidence type="ECO:0000313" key="7">
    <source>
        <dbReference type="Proteomes" id="UP000190328"/>
    </source>
</evidence>
<gene>
    <name evidence="6" type="ORF">SAMN02745116_02581</name>
</gene>
<dbReference type="GO" id="GO:0046872">
    <property type="term" value="F:metal ion binding"/>
    <property type="evidence" value="ECO:0007669"/>
    <property type="project" value="InterPro"/>
</dbReference>
<evidence type="ECO:0000313" key="6">
    <source>
        <dbReference type="EMBL" id="SKA14780.1"/>
    </source>
</evidence>
<dbReference type="GO" id="GO:0016874">
    <property type="term" value="F:ligase activity"/>
    <property type="evidence" value="ECO:0007669"/>
    <property type="project" value="UniProtKB-KW"/>
</dbReference>
<dbReference type="AlphaFoldDB" id="A0A1T4RFH7"/>
<dbReference type="PANTHER" id="PTHR43585">
    <property type="entry name" value="FUMIPYRROLE BIOSYNTHESIS PROTEIN C"/>
    <property type="match status" value="1"/>
</dbReference>
<evidence type="ECO:0000256" key="3">
    <source>
        <dbReference type="ARBA" id="ARBA00022840"/>
    </source>
</evidence>
<dbReference type="PANTHER" id="PTHR43585:SF2">
    <property type="entry name" value="ATP-GRASP ENZYME FSQD"/>
    <property type="match status" value="1"/>
</dbReference>
<name>A0A1T4RFH7_9ENTE</name>
<organism evidence="6 7">
    <name type="scientific">Pilibacter termitis</name>
    <dbReference type="NCBI Taxonomy" id="263852"/>
    <lineage>
        <taxon>Bacteria</taxon>
        <taxon>Bacillati</taxon>
        <taxon>Bacillota</taxon>
        <taxon>Bacilli</taxon>
        <taxon>Lactobacillales</taxon>
        <taxon>Enterococcaceae</taxon>
        <taxon>Pilibacter</taxon>
    </lineage>
</organism>
<keyword evidence="1" id="KW-0436">Ligase</keyword>
<dbReference type="Pfam" id="PF18603">
    <property type="entry name" value="LAL_C2"/>
    <property type="match status" value="1"/>
</dbReference>
<protein>
    <submittedName>
        <fullName evidence="6">ATP-grasp domain-containing protein</fullName>
    </submittedName>
</protein>
<feature type="domain" description="ATP-grasp" evidence="5">
    <location>
        <begin position="119"/>
        <end position="324"/>
    </location>
</feature>
<dbReference type="STRING" id="263852.SAMN02745116_02581"/>
<proteinExistence type="predicted"/>
<dbReference type="InterPro" id="IPR040570">
    <property type="entry name" value="LAL_C2"/>
</dbReference>
<keyword evidence="2 4" id="KW-0547">Nucleotide-binding</keyword>
<dbReference type="GO" id="GO:0005524">
    <property type="term" value="F:ATP binding"/>
    <property type="evidence" value="ECO:0007669"/>
    <property type="project" value="UniProtKB-UniRule"/>
</dbReference>
<dbReference type="InterPro" id="IPR052032">
    <property type="entry name" value="ATP-dep_AA_Ligase"/>
</dbReference>
<dbReference type="PROSITE" id="PS50975">
    <property type="entry name" value="ATP_GRASP"/>
    <property type="match status" value="1"/>
</dbReference>
<evidence type="ECO:0000256" key="1">
    <source>
        <dbReference type="ARBA" id="ARBA00022598"/>
    </source>
</evidence>
<reference evidence="6 7" key="1">
    <citation type="submission" date="2017-02" db="EMBL/GenBank/DDBJ databases">
        <authorList>
            <person name="Peterson S.W."/>
        </authorList>
    </citation>
    <scope>NUCLEOTIDE SEQUENCE [LARGE SCALE GENOMIC DNA]</scope>
    <source>
        <strain evidence="6 7">ATCC BAA-1030</strain>
    </source>
</reference>
<dbReference type="RefSeq" id="WP_159443346.1">
    <property type="nucleotide sequence ID" value="NZ_FUXI01000048.1"/>
</dbReference>
<dbReference type="Gene3D" id="3.40.50.20">
    <property type="match status" value="1"/>
</dbReference>
<evidence type="ECO:0000256" key="4">
    <source>
        <dbReference type="PROSITE-ProRule" id="PRU00409"/>
    </source>
</evidence>
<evidence type="ECO:0000259" key="5">
    <source>
        <dbReference type="PROSITE" id="PS50975"/>
    </source>
</evidence>
<accession>A0A1T4RFH7</accession>
<dbReference type="OrthoDB" id="24041at2"/>
<dbReference type="Pfam" id="PF13535">
    <property type="entry name" value="ATP-grasp_4"/>
    <property type="match status" value="1"/>
</dbReference>
<sequence>MKENILVYLCDIPVTDKSGRKWVERLNAYPYKKILISPVEEYSTVIGEYFDDCIKIDNLFDFDKLSQIVRKLCETYKILALYAPKENLIELGGKLRSHFGIQGMQETQTLAVRDKWIMKQLLHQKKLPTSKVAIAFTADDAIEFAEKIGYPIVAKHPNGFATINTKALYSKEEIIRYFENLTVDNALLKPFVDKRILLEEFIKGEEYHCDCIVKNGKVVFSSVSKYLYNCMEIATKNMPPASITFPHSEDEQPIIKKIRELNEQVIATLGINNTITHGEYFVCENQEVYFGEIGARIGGSDVMPPSIENTFGVNLFTAMIDIELGICEISEKKDGKFSGMICLPQKAGEITYLPKKEEFADIEGIIQFEVYYNVGDKVSDVADTMTRSGFAIVESDDFATLKDKLLLIYTRFSENLQVRA</sequence>
<dbReference type="SUPFAM" id="SSF56059">
    <property type="entry name" value="Glutathione synthetase ATP-binding domain-like"/>
    <property type="match status" value="1"/>
</dbReference>
<dbReference type="Proteomes" id="UP000190328">
    <property type="component" value="Unassembled WGS sequence"/>
</dbReference>
<keyword evidence="7" id="KW-1185">Reference proteome</keyword>
<evidence type="ECO:0000256" key="2">
    <source>
        <dbReference type="ARBA" id="ARBA00022741"/>
    </source>
</evidence>
<keyword evidence="3 4" id="KW-0067">ATP-binding</keyword>
<dbReference type="EMBL" id="FUXI01000048">
    <property type="protein sequence ID" value="SKA14780.1"/>
    <property type="molecule type" value="Genomic_DNA"/>
</dbReference>
<dbReference type="Gene3D" id="3.30.470.20">
    <property type="entry name" value="ATP-grasp fold, B domain"/>
    <property type="match status" value="1"/>
</dbReference>